<evidence type="ECO:0000313" key="2">
    <source>
        <dbReference type="EnsemblPlants" id="PAC:32944705.CDS.1"/>
    </source>
</evidence>
<organism evidence="1">
    <name type="scientific">Physcomitrium patens</name>
    <name type="common">Spreading-leaved earth moss</name>
    <name type="synonym">Physcomitrella patens</name>
    <dbReference type="NCBI Taxonomy" id="3218"/>
    <lineage>
        <taxon>Eukaryota</taxon>
        <taxon>Viridiplantae</taxon>
        <taxon>Streptophyta</taxon>
        <taxon>Embryophyta</taxon>
        <taxon>Bryophyta</taxon>
        <taxon>Bryophytina</taxon>
        <taxon>Bryopsida</taxon>
        <taxon>Funariidae</taxon>
        <taxon>Funariales</taxon>
        <taxon>Funariaceae</taxon>
        <taxon>Physcomitrium</taxon>
    </lineage>
</organism>
<reference evidence="1 3" key="1">
    <citation type="journal article" date="2008" name="Science">
        <title>The Physcomitrella genome reveals evolutionary insights into the conquest of land by plants.</title>
        <authorList>
            <person name="Rensing S."/>
            <person name="Lang D."/>
            <person name="Zimmer A."/>
            <person name="Terry A."/>
            <person name="Salamov A."/>
            <person name="Shapiro H."/>
            <person name="Nishiyama T."/>
            <person name="Perroud P.-F."/>
            <person name="Lindquist E."/>
            <person name="Kamisugi Y."/>
            <person name="Tanahashi T."/>
            <person name="Sakakibara K."/>
            <person name="Fujita T."/>
            <person name="Oishi K."/>
            <person name="Shin-I T."/>
            <person name="Kuroki Y."/>
            <person name="Toyoda A."/>
            <person name="Suzuki Y."/>
            <person name="Hashimoto A."/>
            <person name="Yamaguchi K."/>
            <person name="Sugano A."/>
            <person name="Kohara Y."/>
            <person name="Fujiyama A."/>
            <person name="Anterola A."/>
            <person name="Aoki S."/>
            <person name="Ashton N."/>
            <person name="Barbazuk W.B."/>
            <person name="Barker E."/>
            <person name="Bennetzen J."/>
            <person name="Bezanilla M."/>
            <person name="Blankenship R."/>
            <person name="Cho S.H."/>
            <person name="Dutcher S."/>
            <person name="Estelle M."/>
            <person name="Fawcett J.A."/>
            <person name="Gundlach H."/>
            <person name="Hanada K."/>
            <person name="Heyl A."/>
            <person name="Hicks K.A."/>
            <person name="Hugh J."/>
            <person name="Lohr M."/>
            <person name="Mayer K."/>
            <person name="Melkozernov A."/>
            <person name="Murata T."/>
            <person name="Nelson D."/>
            <person name="Pils B."/>
            <person name="Prigge M."/>
            <person name="Reiss B."/>
            <person name="Renner T."/>
            <person name="Rombauts S."/>
            <person name="Rushton P."/>
            <person name="Sanderfoot A."/>
            <person name="Schween G."/>
            <person name="Shiu S.-H."/>
            <person name="Stueber K."/>
            <person name="Theodoulou F.L."/>
            <person name="Tu H."/>
            <person name="Van de Peer Y."/>
            <person name="Verrier P.J."/>
            <person name="Waters E."/>
            <person name="Wood A."/>
            <person name="Yang L."/>
            <person name="Cove D."/>
            <person name="Cuming A."/>
            <person name="Hasebe M."/>
            <person name="Lucas S."/>
            <person name="Mishler D.B."/>
            <person name="Reski R."/>
            <person name="Grigoriev I."/>
            <person name="Quatrano R.S."/>
            <person name="Boore J.L."/>
        </authorList>
    </citation>
    <scope>NUCLEOTIDE SEQUENCE [LARGE SCALE GENOMIC DNA]</scope>
    <source>
        <strain evidence="2 3">cv. Gransden 2004</strain>
    </source>
</reference>
<dbReference type="EMBL" id="ABEU02000003">
    <property type="protein sequence ID" value="PNR58241.1"/>
    <property type="molecule type" value="Genomic_DNA"/>
</dbReference>
<reference evidence="2" key="3">
    <citation type="submission" date="2020-12" db="UniProtKB">
        <authorList>
            <consortium name="EnsemblPlants"/>
        </authorList>
    </citation>
    <scope>IDENTIFICATION</scope>
</reference>
<dbReference type="Gramene" id="Pp3c3_31760V3.1">
    <property type="protein sequence ID" value="PAC:32944705.CDS.1"/>
    <property type="gene ID" value="Pp3c3_31760"/>
</dbReference>
<keyword evidence="3" id="KW-1185">Reference proteome</keyword>
<name>A0A2K1KWU3_PHYPA</name>
<evidence type="ECO:0000313" key="3">
    <source>
        <dbReference type="Proteomes" id="UP000006727"/>
    </source>
</evidence>
<protein>
    <submittedName>
        <fullName evidence="1 2">Uncharacterized protein</fullName>
    </submittedName>
</protein>
<dbReference type="AlphaFoldDB" id="A0A2K1KWU3"/>
<sequence length="72" mass="7736">MYLCVRVHVGSASVPLIGGAMTVKVTDADAISASAASIKEYIIIMGYCIRRPLPSSTVSACHHRRPQSQFLC</sequence>
<reference evidence="1 3" key="2">
    <citation type="journal article" date="2018" name="Plant J.">
        <title>The Physcomitrella patens chromosome-scale assembly reveals moss genome structure and evolution.</title>
        <authorList>
            <person name="Lang D."/>
            <person name="Ullrich K.K."/>
            <person name="Murat F."/>
            <person name="Fuchs J."/>
            <person name="Jenkins J."/>
            <person name="Haas F.B."/>
            <person name="Piednoel M."/>
            <person name="Gundlach H."/>
            <person name="Van Bel M."/>
            <person name="Meyberg R."/>
            <person name="Vives C."/>
            <person name="Morata J."/>
            <person name="Symeonidi A."/>
            <person name="Hiss M."/>
            <person name="Muchero W."/>
            <person name="Kamisugi Y."/>
            <person name="Saleh O."/>
            <person name="Blanc G."/>
            <person name="Decker E.L."/>
            <person name="van Gessel N."/>
            <person name="Grimwood J."/>
            <person name="Hayes R.D."/>
            <person name="Graham S.W."/>
            <person name="Gunter L.E."/>
            <person name="McDaniel S.F."/>
            <person name="Hoernstein S.N.W."/>
            <person name="Larsson A."/>
            <person name="Li F.W."/>
            <person name="Perroud P.F."/>
            <person name="Phillips J."/>
            <person name="Ranjan P."/>
            <person name="Rokshar D.S."/>
            <person name="Rothfels C.J."/>
            <person name="Schneider L."/>
            <person name="Shu S."/>
            <person name="Stevenson D.W."/>
            <person name="Thummler F."/>
            <person name="Tillich M."/>
            <person name="Villarreal Aguilar J.C."/>
            <person name="Widiez T."/>
            <person name="Wong G.K."/>
            <person name="Wymore A."/>
            <person name="Zhang Y."/>
            <person name="Zimmer A.D."/>
            <person name="Quatrano R.S."/>
            <person name="Mayer K.F.X."/>
            <person name="Goodstein D."/>
            <person name="Casacuberta J.M."/>
            <person name="Vandepoele K."/>
            <person name="Reski R."/>
            <person name="Cuming A.C."/>
            <person name="Tuskan G.A."/>
            <person name="Maumus F."/>
            <person name="Salse J."/>
            <person name="Schmutz J."/>
            <person name="Rensing S.A."/>
        </authorList>
    </citation>
    <scope>NUCLEOTIDE SEQUENCE [LARGE SCALE GENOMIC DNA]</scope>
    <source>
        <strain evidence="2 3">cv. Gransden 2004</strain>
    </source>
</reference>
<gene>
    <name evidence="1" type="ORF">PHYPA_005236</name>
</gene>
<proteinExistence type="predicted"/>
<dbReference type="InParanoid" id="A0A2K1KWU3"/>
<accession>A0A2K1KWU3</accession>
<dbReference type="EnsemblPlants" id="Pp3c3_31760V3.1">
    <property type="protein sequence ID" value="PAC:32944705.CDS.1"/>
    <property type="gene ID" value="Pp3c3_31760"/>
</dbReference>
<evidence type="ECO:0000313" key="1">
    <source>
        <dbReference type="EMBL" id="PNR58241.1"/>
    </source>
</evidence>
<dbReference type="Proteomes" id="UP000006727">
    <property type="component" value="Chromosome 3"/>
</dbReference>